<evidence type="ECO:0000256" key="1">
    <source>
        <dbReference type="ARBA" id="ARBA00001947"/>
    </source>
</evidence>
<dbReference type="NCBIfam" id="TIGR00587">
    <property type="entry name" value="nfo"/>
    <property type="match status" value="1"/>
</dbReference>
<gene>
    <name evidence="10" type="ORF">P4I72_14730</name>
</gene>
<comment type="cofactor">
    <cofactor evidence="1">
        <name>Zn(2+)</name>
        <dbReference type="ChEBI" id="CHEBI:29105"/>
    </cofactor>
</comment>
<dbReference type="PANTHER" id="PTHR21445:SF0">
    <property type="entry name" value="APURINIC-APYRIMIDINIC ENDONUCLEASE"/>
    <property type="match status" value="1"/>
</dbReference>
<dbReference type="EMBL" id="JARLKY010000031">
    <property type="protein sequence ID" value="MEC0228385.1"/>
    <property type="molecule type" value="Genomic_DNA"/>
</dbReference>
<dbReference type="PROSITE" id="PS51432">
    <property type="entry name" value="AP_NUCLEASE_F2_4"/>
    <property type="match status" value="1"/>
</dbReference>
<evidence type="ECO:0000313" key="11">
    <source>
        <dbReference type="Proteomes" id="UP001338137"/>
    </source>
</evidence>
<comment type="caution">
    <text evidence="10">The sequence shown here is derived from an EMBL/GenBank/DDBJ whole genome shotgun (WGS) entry which is preliminary data.</text>
</comment>
<keyword evidence="5" id="KW-0227">DNA damage</keyword>
<dbReference type="Pfam" id="PF01261">
    <property type="entry name" value="AP_endonuc_2"/>
    <property type="match status" value="1"/>
</dbReference>
<keyword evidence="7" id="KW-0862">Zinc</keyword>
<dbReference type="PROSITE" id="PS00731">
    <property type="entry name" value="AP_NUCLEASE_F2_3"/>
    <property type="match status" value="1"/>
</dbReference>
<organism evidence="10 11">
    <name type="scientific">Paenibacillus alba</name>
    <dbReference type="NCBI Taxonomy" id="1197127"/>
    <lineage>
        <taxon>Bacteria</taxon>
        <taxon>Bacillati</taxon>
        <taxon>Bacillota</taxon>
        <taxon>Bacilli</taxon>
        <taxon>Bacillales</taxon>
        <taxon>Paenibacillaceae</taxon>
        <taxon>Paenibacillus</taxon>
    </lineage>
</organism>
<keyword evidence="4" id="KW-0479">Metal-binding</keyword>
<evidence type="ECO:0000256" key="3">
    <source>
        <dbReference type="ARBA" id="ARBA00022722"/>
    </source>
</evidence>
<dbReference type="Proteomes" id="UP001338137">
    <property type="component" value="Unassembled WGS sequence"/>
</dbReference>
<keyword evidence="8" id="KW-0234">DNA repair</keyword>
<evidence type="ECO:0000313" key="10">
    <source>
        <dbReference type="EMBL" id="MEC0228385.1"/>
    </source>
</evidence>
<accession>A0ABU6G441</accession>
<sequence length="293" mass="32046">MFLLRELPIMKAQRSERFIGAHVSTRGGYLGAAKTALSLGASAFQYFPMNPRRLSTKIWNNQDAQACAQLCSEHGLLSIGHAPYPLNPAAEAAERELMVKLLKNALDITDACGSVGLVVHFGKYVGKDPLQGYKNIIQCLNSATQGYEGSSLILLENQAGEGAQLGLTMEEMVQIRKLCESPGKIGFCLDTCHAFASGLWQGHNWNELESKGLQLDYLPHMKAVHLNDSLHPYGSRRDRHANIGAGYIGRENFETLLNSPFLTHIPIVLETSSGTDGTHTQEIALVKSLVKNT</sequence>
<dbReference type="InterPro" id="IPR018246">
    <property type="entry name" value="AP_endonuc_F2_Zn_BS"/>
</dbReference>
<keyword evidence="11" id="KW-1185">Reference proteome</keyword>
<evidence type="ECO:0000256" key="8">
    <source>
        <dbReference type="ARBA" id="ARBA00023204"/>
    </source>
</evidence>
<dbReference type="SUPFAM" id="SSF51658">
    <property type="entry name" value="Xylose isomerase-like"/>
    <property type="match status" value="1"/>
</dbReference>
<keyword evidence="6 10" id="KW-0378">Hydrolase</keyword>
<evidence type="ECO:0000259" key="9">
    <source>
        <dbReference type="Pfam" id="PF01261"/>
    </source>
</evidence>
<dbReference type="PROSITE" id="PS00730">
    <property type="entry name" value="AP_NUCLEASE_F2_2"/>
    <property type="match status" value="1"/>
</dbReference>
<evidence type="ECO:0000256" key="6">
    <source>
        <dbReference type="ARBA" id="ARBA00022801"/>
    </source>
</evidence>
<evidence type="ECO:0000256" key="5">
    <source>
        <dbReference type="ARBA" id="ARBA00022763"/>
    </source>
</evidence>
<dbReference type="InterPro" id="IPR001719">
    <property type="entry name" value="AP_endonuc_2"/>
</dbReference>
<keyword evidence="3" id="KW-0540">Nuclease</keyword>
<dbReference type="GO" id="GO:0008833">
    <property type="term" value="F:deoxyribonuclease IV (phage-T4-induced) activity"/>
    <property type="evidence" value="ECO:0007669"/>
    <property type="project" value="UniProtKB-EC"/>
</dbReference>
<dbReference type="InterPro" id="IPR013022">
    <property type="entry name" value="Xyl_isomerase-like_TIM-brl"/>
</dbReference>
<evidence type="ECO:0000256" key="4">
    <source>
        <dbReference type="ARBA" id="ARBA00022723"/>
    </source>
</evidence>
<reference evidence="10 11" key="1">
    <citation type="submission" date="2023-03" db="EMBL/GenBank/DDBJ databases">
        <title>Bacillus Genome Sequencing.</title>
        <authorList>
            <person name="Dunlap C."/>
        </authorList>
    </citation>
    <scope>NUCLEOTIDE SEQUENCE [LARGE SCALE GENOMIC DNA]</scope>
    <source>
        <strain evidence="10 11">BD-533</strain>
    </source>
</reference>
<dbReference type="EC" id="3.1.21.2" evidence="10"/>
<proteinExistence type="inferred from homology"/>
<protein>
    <submittedName>
        <fullName evidence="10">Deoxyribonuclease IV</fullName>
        <ecNumber evidence="10">3.1.21.2</ecNumber>
    </submittedName>
</protein>
<evidence type="ECO:0000256" key="2">
    <source>
        <dbReference type="ARBA" id="ARBA00005340"/>
    </source>
</evidence>
<name>A0ABU6G441_9BACL</name>
<dbReference type="CDD" id="cd00019">
    <property type="entry name" value="AP2Ec"/>
    <property type="match status" value="1"/>
</dbReference>
<feature type="domain" description="Xylose isomerase-like TIM barrel" evidence="9">
    <location>
        <begin position="36"/>
        <end position="275"/>
    </location>
</feature>
<dbReference type="Gene3D" id="3.20.20.150">
    <property type="entry name" value="Divalent-metal-dependent TIM barrel enzymes"/>
    <property type="match status" value="1"/>
</dbReference>
<dbReference type="SMART" id="SM00518">
    <property type="entry name" value="AP2Ec"/>
    <property type="match status" value="1"/>
</dbReference>
<dbReference type="InterPro" id="IPR036237">
    <property type="entry name" value="Xyl_isomerase-like_sf"/>
</dbReference>
<comment type="similarity">
    <text evidence="2">Belongs to the AP endonuclease 2 family.</text>
</comment>
<evidence type="ECO:0000256" key="7">
    <source>
        <dbReference type="ARBA" id="ARBA00022833"/>
    </source>
</evidence>
<dbReference type="RefSeq" id="WP_326072631.1">
    <property type="nucleotide sequence ID" value="NZ_JARLKY010000031.1"/>
</dbReference>
<dbReference type="PANTHER" id="PTHR21445">
    <property type="entry name" value="ENDONUCLEASE IV ENDODEOXYRIBONUCLEASE IV"/>
    <property type="match status" value="1"/>
</dbReference>